<evidence type="ECO:0000313" key="2">
    <source>
        <dbReference type="Proteomes" id="UP000601435"/>
    </source>
</evidence>
<dbReference type="EMBL" id="CAJNJA010079203">
    <property type="protein sequence ID" value="CAE7924522.1"/>
    <property type="molecule type" value="Genomic_DNA"/>
</dbReference>
<accession>A0A813BZA8</accession>
<proteinExistence type="predicted"/>
<comment type="caution">
    <text evidence="1">The sequence shown here is derived from an EMBL/GenBank/DDBJ whole genome shotgun (WGS) entry which is preliminary data.</text>
</comment>
<reference evidence="1" key="1">
    <citation type="submission" date="2021-02" db="EMBL/GenBank/DDBJ databases">
        <authorList>
            <person name="Dougan E. K."/>
            <person name="Rhodes N."/>
            <person name="Thang M."/>
            <person name="Chan C."/>
        </authorList>
    </citation>
    <scope>NUCLEOTIDE SEQUENCE</scope>
</reference>
<feature type="non-terminal residue" evidence="1">
    <location>
        <position position="1"/>
    </location>
</feature>
<dbReference type="AlphaFoldDB" id="A0A813BZA8"/>
<keyword evidence="2" id="KW-1185">Reference proteome</keyword>
<gene>
    <name evidence="1" type="ORF">SNEC2469_LOCUS31974</name>
</gene>
<name>A0A813BZA8_9DINO</name>
<organism evidence="1 2">
    <name type="scientific">Symbiodinium necroappetens</name>
    <dbReference type="NCBI Taxonomy" id="1628268"/>
    <lineage>
        <taxon>Eukaryota</taxon>
        <taxon>Sar</taxon>
        <taxon>Alveolata</taxon>
        <taxon>Dinophyceae</taxon>
        <taxon>Suessiales</taxon>
        <taxon>Symbiodiniaceae</taxon>
        <taxon>Symbiodinium</taxon>
    </lineage>
</organism>
<feature type="non-terminal residue" evidence="1">
    <location>
        <position position="175"/>
    </location>
</feature>
<sequence length="175" mass="20040">DLDMGMLEDTHPDHDFYQLFSEPANVGFSGLARLLDAFQKHVAAGVADFLVASKPEICLEASLRALHLGVPYQHNQSDLRYLLNEREETCRQQLDTKYMQRYNVFPCANDNLVYFLGDSAQYCTWSAVSNKIPTYRCNARTAVYWLPSQRRWLTSKERLCSMGFPCTPEVANAMQ</sequence>
<evidence type="ECO:0000313" key="1">
    <source>
        <dbReference type="EMBL" id="CAE7924522.1"/>
    </source>
</evidence>
<dbReference type="Proteomes" id="UP000601435">
    <property type="component" value="Unassembled WGS sequence"/>
</dbReference>
<protein>
    <submittedName>
        <fullName evidence="1">Uncharacterized protein</fullName>
    </submittedName>
</protein>